<organism evidence="2 3">
    <name type="scientific">Tanacetum coccineum</name>
    <dbReference type="NCBI Taxonomy" id="301880"/>
    <lineage>
        <taxon>Eukaryota</taxon>
        <taxon>Viridiplantae</taxon>
        <taxon>Streptophyta</taxon>
        <taxon>Embryophyta</taxon>
        <taxon>Tracheophyta</taxon>
        <taxon>Spermatophyta</taxon>
        <taxon>Magnoliopsida</taxon>
        <taxon>eudicotyledons</taxon>
        <taxon>Gunneridae</taxon>
        <taxon>Pentapetalae</taxon>
        <taxon>asterids</taxon>
        <taxon>campanulids</taxon>
        <taxon>Asterales</taxon>
        <taxon>Asteraceae</taxon>
        <taxon>Asteroideae</taxon>
        <taxon>Anthemideae</taxon>
        <taxon>Anthemidinae</taxon>
        <taxon>Tanacetum</taxon>
    </lineage>
</organism>
<dbReference type="Proteomes" id="UP001151760">
    <property type="component" value="Unassembled WGS sequence"/>
</dbReference>
<protein>
    <submittedName>
        <fullName evidence="2">Lysophospholipid acyltransferase 1-like protein</fullName>
    </submittedName>
</protein>
<name>A0ABQ4Y745_9ASTR</name>
<dbReference type="SUPFAM" id="SSF50630">
    <property type="entry name" value="Acid proteases"/>
    <property type="match status" value="1"/>
</dbReference>
<accession>A0ABQ4Y745</accession>
<evidence type="ECO:0000313" key="2">
    <source>
        <dbReference type="EMBL" id="GJS72783.1"/>
    </source>
</evidence>
<comment type="caution">
    <text evidence="2">The sequence shown here is derived from an EMBL/GenBank/DDBJ whole genome shotgun (WGS) entry which is preliminary data.</text>
</comment>
<dbReference type="Gene3D" id="2.40.70.10">
    <property type="entry name" value="Acid Proteases"/>
    <property type="match status" value="1"/>
</dbReference>
<sequence length="393" mass="44969">MSKVLQERGSGSLPSSTKTNPRNHVKSITTTEEAEALKEDDKMQLIKLSRVTIPFPVGLRENRYDKKEVLKELKKLQVNSKKSATSLRRFLKEKSKIKKEIKAIMNVHCSTILKDDLPSKEKDLGSFTLPCYINNMCFDKALADLGASISVMPYSTFTNLGLGKLAPTKLIIELADKSVKRPKGIAENVLVGIDKFVFPIDFIVLDMPEDIKILLILGSPFLSTTHAKIDVFKKIGEKCKNHPCGLRERMELDLEAILMGDVEFGDFIELNDLIEPLELNDHEMEDLDPEIEECEIIDEPKVDFRHDYEIVERIDEYPSFCDYDRKIHFAIVENIDAYRDKDMGDVIVRKPFCRVACVEAKRIDGFITIRDGNDSVTYQMVRSHPWFKYISNE</sequence>
<evidence type="ECO:0000313" key="3">
    <source>
        <dbReference type="Proteomes" id="UP001151760"/>
    </source>
</evidence>
<evidence type="ECO:0000256" key="1">
    <source>
        <dbReference type="SAM" id="MobiDB-lite"/>
    </source>
</evidence>
<dbReference type="PANTHER" id="PTHR33067:SF9">
    <property type="entry name" value="RNA-DIRECTED DNA POLYMERASE"/>
    <property type="match status" value="1"/>
</dbReference>
<proteinExistence type="predicted"/>
<keyword evidence="3" id="KW-1185">Reference proteome</keyword>
<reference evidence="2" key="2">
    <citation type="submission" date="2022-01" db="EMBL/GenBank/DDBJ databases">
        <authorList>
            <person name="Yamashiro T."/>
            <person name="Shiraishi A."/>
            <person name="Satake H."/>
            <person name="Nakayama K."/>
        </authorList>
    </citation>
    <scope>NUCLEOTIDE SEQUENCE</scope>
</reference>
<dbReference type="PANTHER" id="PTHR33067">
    <property type="entry name" value="RNA-DIRECTED DNA POLYMERASE-RELATED"/>
    <property type="match status" value="1"/>
</dbReference>
<dbReference type="EMBL" id="BQNB010010104">
    <property type="protein sequence ID" value="GJS72783.1"/>
    <property type="molecule type" value="Genomic_DNA"/>
</dbReference>
<dbReference type="InterPro" id="IPR021109">
    <property type="entry name" value="Peptidase_aspartic_dom_sf"/>
</dbReference>
<feature type="compositionally biased region" description="Polar residues" evidence="1">
    <location>
        <begin position="12"/>
        <end position="30"/>
    </location>
</feature>
<reference evidence="2" key="1">
    <citation type="journal article" date="2022" name="Int. J. Mol. Sci.">
        <title>Draft Genome of Tanacetum Coccineum: Genomic Comparison of Closely Related Tanacetum-Family Plants.</title>
        <authorList>
            <person name="Yamashiro T."/>
            <person name="Shiraishi A."/>
            <person name="Nakayama K."/>
            <person name="Satake H."/>
        </authorList>
    </citation>
    <scope>NUCLEOTIDE SEQUENCE</scope>
</reference>
<feature type="region of interest" description="Disordered" evidence="1">
    <location>
        <begin position="1"/>
        <end position="30"/>
    </location>
</feature>
<gene>
    <name evidence="2" type="ORF">Tco_0705624</name>
</gene>
<dbReference type="CDD" id="cd00303">
    <property type="entry name" value="retropepsin_like"/>
    <property type="match status" value="1"/>
</dbReference>